<accession>A0A5J5GQG2</accession>
<proteinExistence type="predicted"/>
<evidence type="ECO:0000313" key="5">
    <source>
        <dbReference type="Proteomes" id="UP000326554"/>
    </source>
</evidence>
<dbReference type="InterPro" id="IPR038404">
    <property type="entry name" value="TRAP_DctP_sf"/>
</dbReference>
<dbReference type="PANTHER" id="PTHR33376">
    <property type="match status" value="1"/>
</dbReference>
<protein>
    <submittedName>
        <fullName evidence="4">C4-dicarboxylate ABC transporter substrate-binding protein</fullName>
    </submittedName>
</protein>
<organism evidence="4 5">
    <name type="scientific">Histidinibacterium aquaticum</name>
    <dbReference type="NCBI Taxonomy" id="2613962"/>
    <lineage>
        <taxon>Bacteria</taxon>
        <taxon>Pseudomonadati</taxon>
        <taxon>Pseudomonadota</taxon>
        <taxon>Alphaproteobacteria</taxon>
        <taxon>Rhodobacterales</taxon>
        <taxon>Paracoccaceae</taxon>
        <taxon>Histidinibacterium</taxon>
    </lineage>
</organism>
<evidence type="ECO:0000256" key="3">
    <source>
        <dbReference type="ARBA" id="ARBA00022764"/>
    </source>
</evidence>
<evidence type="ECO:0000313" key="4">
    <source>
        <dbReference type="EMBL" id="KAA9009993.1"/>
    </source>
</evidence>
<dbReference type="GO" id="GO:0055085">
    <property type="term" value="P:transmembrane transport"/>
    <property type="evidence" value="ECO:0007669"/>
    <property type="project" value="InterPro"/>
</dbReference>
<dbReference type="Pfam" id="PF03480">
    <property type="entry name" value="DctP"/>
    <property type="match status" value="1"/>
</dbReference>
<evidence type="ECO:0000256" key="2">
    <source>
        <dbReference type="ARBA" id="ARBA00022729"/>
    </source>
</evidence>
<sequence length="360" mass="39111">MNINRRKAMGLVVGATAVPLVGTGAARAQTMIRLTMASSHPTVLAWVGPLETVCERANAALEERGSEYRIDWTQSYGGQLYGAGETLEAVTQLITDAGWIGALFEPSALPLQNIMYATPFSTSDLRVAVETMNAMNRELPAMQAEWDKHDVMFFGASCSDGYSLFTKEPLDDIMDLRGRRIVGAASTASYIEPLGAAAINSALPEFYSQLQTGVADGVIIVGTGAYPLKLHEVAPYATRSDTGPFTFGAFGMNKSVFDGLPEEVQEVLVEMGQVYSDENAKIIEARDAAVWEAFPEEGATVRVMPTEEKVRWAEALPPLGKIWVEANEGPDVPAREILVEFMQRLRDAGAEPLRDWAADL</sequence>
<gene>
    <name evidence="4" type="ORF">F3S47_01650</name>
</gene>
<dbReference type="CDD" id="cd13666">
    <property type="entry name" value="PBP2_TRAP_DctP_like_1"/>
    <property type="match status" value="1"/>
</dbReference>
<dbReference type="GO" id="GO:0042597">
    <property type="term" value="C:periplasmic space"/>
    <property type="evidence" value="ECO:0007669"/>
    <property type="project" value="UniProtKB-SubCell"/>
</dbReference>
<keyword evidence="5" id="KW-1185">Reference proteome</keyword>
<dbReference type="RefSeq" id="WP_150443478.1">
    <property type="nucleotide sequence ID" value="NZ_VYQE01000001.1"/>
</dbReference>
<keyword evidence="3" id="KW-0574">Periplasm</keyword>
<dbReference type="PANTHER" id="PTHR33376:SF15">
    <property type="entry name" value="BLL6794 PROTEIN"/>
    <property type="match status" value="1"/>
</dbReference>
<dbReference type="AlphaFoldDB" id="A0A5J5GQG2"/>
<reference evidence="4 5" key="1">
    <citation type="submission" date="2019-09" db="EMBL/GenBank/DDBJ databases">
        <authorList>
            <person name="Park J.-S."/>
            <person name="Choi H.-J."/>
        </authorList>
    </citation>
    <scope>NUCLEOTIDE SEQUENCE [LARGE SCALE GENOMIC DNA]</scope>
    <source>
        <strain evidence="4 5">176SS1-4</strain>
    </source>
</reference>
<comment type="caution">
    <text evidence="4">The sequence shown here is derived from an EMBL/GenBank/DDBJ whole genome shotgun (WGS) entry which is preliminary data.</text>
</comment>
<dbReference type="EMBL" id="VYQE01000001">
    <property type="protein sequence ID" value="KAA9009993.1"/>
    <property type="molecule type" value="Genomic_DNA"/>
</dbReference>
<comment type="subcellular location">
    <subcellularLocation>
        <location evidence="1">Periplasm</location>
    </subcellularLocation>
</comment>
<dbReference type="Proteomes" id="UP000326554">
    <property type="component" value="Unassembled WGS sequence"/>
</dbReference>
<dbReference type="Gene3D" id="3.40.190.170">
    <property type="entry name" value="Bacterial extracellular solute-binding protein, family 7"/>
    <property type="match status" value="1"/>
</dbReference>
<name>A0A5J5GQG2_9RHOB</name>
<keyword evidence="2" id="KW-0732">Signal</keyword>
<dbReference type="InterPro" id="IPR018389">
    <property type="entry name" value="DctP_fam"/>
</dbReference>
<dbReference type="NCBIfam" id="NF037995">
    <property type="entry name" value="TRAP_S1"/>
    <property type="match status" value="1"/>
</dbReference>
<evidence type="ECO:0000256" key="1">
    <source>
        <dbReference type="ARBA" id="ARBA00004418"/>
    </source>
</evidence>